<dbReference type="PROSITE" id="PS50893">
    <property type="entry name" value="ABC_TRANSPORTER_2"/>
    <property type="match status" value="1"/>
</dbReference>
<comment type="similarity">
    <text evidence="1">Belongs to the ABC transporter superfamily.</text>
</comment>
<dbReference type="GeneID" id="74307361"/>
<dbReference type="FunFam" id="3.40.50.300:FF:000032">
    <property type="entry name" value="Export ABC transporter ATP-binding protein"/>
    <property type="match status" value="1"/>
</dbReference>
<dbReference type="GO" id="GO:0098796">
    <property type="term" value="C:membrane protein complex"/>
    <property type="evidence" value="ECO:0007669"/>
    <property type="project" value="UniProtKB-ARBA"/>
</dbReference>
<dbReference type="CDD" id="cd03255">
    <property type="entry name" value="ABC_MJ0796_LolCDE_FtsE"/>
    <property type="match status" value="1"/>
</dbReference>
<sequence>MNTTSPVIKLEDVKKIYELPFGEVRALDGITLEIFQGDFIAIMGPSGSGKSTLLNMVGSLDVPTCGELYIDGINVKKLTDDELTDLRRDTIGFIFQQFNLIPLLTVKENVEYPYILKYRHSDKEGRCEALLDKVGLTDNLIHHKPTELSGGQQQRVAIARALVNDPKILLCDEPTGNLDSKTGKQVMDLLNELNKAGKTVIMVTHDSNTAEYAHRTIRIEDGVII</sequence>
<dbReference type="PANTHER" id="PTHR42798:SF6">
    <property type="entry name" value="CELL DIVISION ATP-BINDING PROTEIN FTSE"/>
    <property type="match status" value="1"/>
</dbReference>
<feature type="domain" description="ABC transporter" evidence="5">
    <location>
        <begin position="8"/>
        <end position="225"/>
    </location>
</feature>
<evidence type="ECO:0000313" key="6">
    <source>
        <dbReference type="EMBL" id="UUX93785.1"/>
    </source>
</evidence>
<evidence type="ECO:0000256" key="1">
    <source>
        <dbReference type="ARBA" id="ARBA00005417"/>
    </source>
</evidence>
<keyword evidence="2" id="KW-0813">Transport</keyword>
<evidence type="ECO:0000259" key="5">
    <source>
        <dbReference type="PROSITE" id="PS50893"/>
    </source>
</evidence>
<dbReference type="InterPro" id="IPR017871">
    <property type="entry name" value="ABC_transporter-like_CS"/>
</dbReference>
<keyword evidence="7" id="KW-1185">Reference proteome</keyword>
<organism evidence="6 7">
    <name type="scientific">Methanoplanus endosymbiosus</name>
    <dbReference type="NCBI Taxonomy" id="33865"/>
    <lineage>
        <taxon>Archaea</taxon>
        <taxon>Methanobacteriati</taxon>
        <taxon>Methanobacteriota</taxon>
        <taxon>Stenosarchaea group</taxon>
        <taxon>Methanomicrobia</taxon>
        <taxon>Methanomicrobiales</taxon>
        <taxon>Methanomicrobiaceae</taxon>
        <taxon>Methanoplanus</taxon>
    </lineage>
</organism>
<dbReference type="GO" id="GO:0005524">
    <property type="term" value="F:ATP binding"/>
    <property type="evidence" value="ECO:0007669"/>
    <property type="project" value="UniProtKB-KW"/>
</dbReference>
<reference evidence="6" key="1">
    <citation type="submission" date="2022-04" db="EMBL/GenBank/DDBJ databases">
        <title>Complete genome of Methanoplanus endosymbiosus DSM 3599.</title>
        <authorList>
            <person name="Chen S.-C."/>
            <person name="You Y.-T."/>
            <person name="Zhou Y.-Z."/>
            <person name="Lai M.-C."/>
        </authorList>
    </citation>
    <scope>NUCLEOTIDE SEQUENCE</scope>
    <source>
        <strain evidence="6">DSM 3599</strain>
    </source>
</reference>
<keyword evidence="3" id="KW-0547">Nucleotide-binding</keyword>
<dbReference type="GO" id="GO:0022857">
    <property type="term" value="F:transmembrane transporter activity"/>
    <property type="evidence" value="ECO:0007669"/>
    <property type="project" value="UniProtKB-ARBA"/>
</dbReference>
<evidence type="ECO:0000256" key="4">
    <source>
        <dbReference type="ARBA" id="ARBA00022840"/>
    </source>
</evidence>
<gene>
    <name evidence="6" type="ORF">L6E24_06640</name>
</gene>
<dbReference type="InterPro" id="IPR003593">
    <property type="entry name" value="AAA+_ATPase"/>
</dbReference>
<dbReference type="GO" id="GO:0016887">
    <property type="term" value="F:ATP hydrolysis activity"/>
    <property type="evidence" value="ECO:0007669"/>
    <property type="project" value="InterPro"/>
</dbReference>
<evidence type="ECO:0000313" key="7">
    <source>
        <dbReference type="Proteomes" id="UP001060368"/>
    </source>
</evidence>
<evidence type="ECO:0000256" key="2">
    <source>
        <dbReference type="ARBA" id="ARBA00022448"/>
    </source>
</evidence>
<dbReference type="EMBL" id="CP096115">
    <property type="protein sequence ID" value="UUX93785.1"/>
    <property type="molecule type" value="Genomic_DNA"/>
</dbReference>
<dbReference type="KEGG" id="mend:L6E24_06640"/>
<protein>
    <submittedName>
        <fullName evidence="6">ABC transporter ATP-binding protein</fullName>
    </submittedName>
</protein>
<evidence type="ECO:0000256" key="3">
    <source>
        <dbReference type="ARBA" id="ARBA00022741"/>
    </source>
</evidence>
<dbReference type="Gene3D" id="3.40.50.300">
    <property type="entry name" value="P-loop containing nucleotide triphosphate hydrolases"/>
    <property type="match status" value="1"/>
</dbReference>
<dbReference type="InterPro" id="IPR017911">
    <property type="entry name" value="MacB-like_ATP-bd"/>
</dbReference>
<dbReference type="RefSeq" id="WP_257743920.1">
    <property type="nucleotide sequence ID" value="NZ_CP096115.1"/>
</dbReference>
<dbReference type="SMART" id="SM00382">
    <property type="entry name" value="AAA"/>
    <property type="match status" value="1"/>
</dbReference>
<dbReference type="PANTHER" id="PTHR42798">
    <property type="entry name" value="LIPOPROTEIN-RELEASING SYSTEM ATP-BINDING PROTEIN LOLD"/>
    <property type="match status" value="1"/>
</dbReference>
<dbReference type="Proteomes" id="UP001060368">
    <property type="component" value="Chromosome"/>
</dbReference>
<dbReference type="AlphaFoldDB" id="A0A9E7PNZ5"/>
<dbReference type="SUPFAM" id="SSF52540">
    <property type="entry name" value="P-loop containing nucleoside triphosphate hydrolases"/>
    <property type="match status" value="1"/>
</dbReference>
<dbReference type="InterPro" id="IPR027417">
    <property type="entry name" value="P-loop_NTPase"/>
</dbReference>
<dbReference type="PROSITE" id="PS00211">
    <property type="entry name" value="ABC_TRANSPORTER_1"/>
    <property type="match status" value="1"/>
</dbReference>
<keyword evidence="4 6" id="KW-0067">ATP-binding</keyword>
<dbReference type="InterPro" id="IPR003439">
    <property type="entry name" value="ABC_transporter-like_ATP-bd"/>
</dbReference>
<accession>A0A9E7PNZ5</accession>
<dbReference type="Pfam" id="PF00005">
    <property type="entry name" value="ABC_tran"/>
    <property type="match status" value="1"/>
</dbReference>
<proteinExistence type="inferred from homology"/>
<name>A0A9E7PNZ5_9EURY</name>